<gene>
    <name evidence="2" type="ORF">NDU88_001934</name>
</gene>
<dbReference type="AlphaFoldDB" id="A0AAV7TJ67"/>
<proteinExistence type="predicted"/>
<evidence type="ECO:0000256" key="1">
    <source>
        <dbReference type="SAM" id="MobiDB-lite"/>
    </source>
</evidence>
<dbReference type="Proteomes" id="UP001066276">
    <property type="component" value="Chromosome 3_2"/>
</dbReference>
<feature type="compositionally biased region" description="Basic residues" evidence="1">
    <location>
        <begin position="120"/>
        <end position="129"/>
    </location>
</feature>
<evidence type="ECO:0000313" key="2">
    <source>
        <dbReference type="EMBL" id="KAJ1176665.1"/>
    </source>
</evidence>
<reference evidence="2" key="1">
    <citation type="journal article" date="2022" name="bioRxiv">
        <title>Sequencing and chromosome-scale assembly of the giantPleurodeles waltlgenome.</title>
        <authorList>
            <person name="Brown T."/>
            <person name="Elewa A."/>
            <person name="Iarovenko S."/>
            <person name="Subramanian E."/>
            <person name="Araus A.J."/>
            <person name="Petzold A."/>
            <person name="Susuki M."/>
            <person name="Suzuki K.-i.T."/>
            <person name="Hayashi T."/>
            <person name="Toyoda A."/>
            <person name="Oliveira C."/>
            <person name="Osipova E."/>
            <person name="Leigh N.D."/>
            <person name="Simon A."/>
            <person name="Yun M.H."/>
        </authorList>
    </citation>
    <scope>NUCLEOTIDE SEQUENCE</scope>
    <source>
        <strain evidence="2">20211129_DDA</strain>
        <tissue evidence="2">Liver</tissue>
    </source>
</reference>
<keyword evidence="3" id="KW-1185">Reference proteome</keyword>
<organism evidence="2 3">
    <name type="scientific">Pleurodeles waltl</name>
    <name type="common">Iberian ribbed newt</name>
    <dbReference type="NCBI Taxonomy" id="8319"/>
    <lineage>
        <taxon>Eukaryota</taxon>
        <taxon>Metazoa</taxon>
        <taxon>Chordata</taxon>
        <taxon>Craniata</taxon>
        <taxon>Vertebrata</taxon>
        <taxon>Euteleostomi</taxon>
        <taxon>Amphibia</taxon>
        <taxon>Batrachia</taxon>
        <taxon>Caudata</taxon>
        <taxon>Salamandroidea</taxon>
        <taxon>Salamandridae</taxon>
        <taxon>Pleurodelinae</taxon>
        <taxon>Pleurodeles</taxon>
    </lineage>
</organism>
<feature type="compositionally biased region" description="Basic and acidic residues" evidence="1">
    <location>
        <begin position="27"/>
        <end position="58"/>
    </location>
</feature>
<evidence type="ECO:0000313" key="3">
    <source>
        <dbReference type="Proteomes" id="UP001066276"/>
    </source>
</evidence>
<comment type="caution">
    <text evidence="2">The sequence shown here is derived from an EMBL/GenBank/DDBJ whole genome shotgun (WGS) entry which is preliminary data.</text>
</comment>
<protein>
    <submittedName>
        <fullName evidence="2">Uncharacterized protein</fullName>
    </submittedName>
</protein>
<sequence length="152" mass="16957">MEPPGHDKQSPVGTFLWPEDASSDTALDVRLKASKSEKARPMPKRESECGRREDEPRMPENQGPRGMSEQETERGVEERKAKTPTATMTPEGEPPREQFIRHKWGSRQSIRGVDPAPPPRTRRRCRNQMKTRPAACGGEERAGRGAAEAEGA</sequence>
<dbReference type="EMBL" id="JANPWB010000006">
    <property type="protein sequence ID" value="KAJ1176665.1"/>
    <property type="molecule type" value="Genomic_DNA"/>
</dbReference>
<name>A0AAV7TJ67_PLEWA</name>
<accession>A0AAV7TJ67</accession>
<feature type="region of interest" description="Disordered" evidence="1">
    <location>
        <begin position="1"/>
        <end position="152"/>
    </location>
</feature>
<feature type="compositionally biased region" description="Basic and acidic residues" evidence="1">
    <location>
        <begin position="71"/>
        <end position="81"/>
    </location>
</feature>